<dbReference type="EMBL" id="KV448913">
    <property type="protein sequence ID" value="OAX32799.1"/>
    <property type="molecule type" value="Genomic_DNA"/>
</dbReference>
<accession>A0A1B7MJP3</accession>
<feature type="compositionally biased region" description="Polar residues" evidence="1">
    <location>
        <begin position="41"/>
        <end position="56"/>
    </location>
</feature>
<evidence type="ECO:0000256" key="1">
    <source>
        <dbReference type="SAM" id="MobiDB-lite"/>
    </source>
</evidence>
<sequence length="66" mass="7863">MREETVHPFLIVCPFHARQATRRDRPSRQSAREPPERSKVHQTTIPPHSKHPQTGTGFWRRRPTQR</sequence>
<protein>
    <submittedName>
        <fullName evidence="2">Uncharacterized protein</fullName>
    </submittedName>
</protein>
<dbReference type="Proteomes" id="UP000092154">
    <property type="component" value="Unassembled WGS sequence"/>
</dbReference>
<name>A0A1B7MJP3_9AGAM</name>
<reference evidence="2 3" key="1">
    <citation type="submission" date="2016-06" db="EMBL/GenBank/DDBJ databases">
        <title>Comparative genomics of the ectomycorrhizal sister species Rhizopogon vinicolor and Rhizopogon vesiculosus (Basidiomycota: Boletales) reveals a divergence of the mating type B locus.</title>
        <authorList>
            <consortium name="DOE Joint Genome Institute"/>
            <person name="Mujic A.B."/>
            <person name="Kuo A."/>
            <person name="Tritt A."/>
            <person name="Lipzen A."/>
            <person name="Chen C."/>
            <person name="Johnson J."/>
            <person name="Sharma A."/>
            <person name="Barry K."/>
            <person name="Grigoriev I.V."/>
            <person name="Spatafora J.W."/>
        </authorList>
    </citation>
    <scope>NUCLEOTIDE SEQUENCE [LARGE SCALE GENOMIC DNA]</scope>
    <source>
        <strain evidence="2 3">AM-OR11-026</strain>
    </source>
</reference>
<proteinExistence type="predicted"/>
<dbReference type="InParanoid" id="A0A1B7MJP3"/>
<keyword evidence="3" id="KW-1185">Reference proteome</keyword>
<feature type="region of interest" description="Disordered" evidence="1">
    <location>
        <begin position="15"/>
        <end position="66"/>
    </location>
</feature>
<evidence type="ECO:0000313" key="2">
    <source>
        <dbReference type="EMBL" id="OAX32799.1"/>
    </source>
</evidence>
<feature type="compositionally biased region" description="Basic and acidic residues" evidence="1">
    <location>
        <begin position="21"/>
        <end position="39"/>
    </location>
</feature>
<gene>
    <name evidence="2" type="ORF">K503DRAFT_576242</name>
</gene>
<organism evidence="2 3">
    <name type="scientific">Rhizopogon vinicolor AM-OR11-026</name>
    <dbReference type="NCBI Taxonomy" id="1314800"/>
    <lineage>
        <taxon>Eukaryota</taxon>
        <taxon>Fungi</taxon>
        <taxon>Dikarya</taxon>
        <taxon>Basidiomycota</taxon>
        <taxon>Agaricomycotina</taxon>
        <taxon>Agaricomycetes</taxon>
        <taxon>Agaricomycetidae</taxon>
        <taxon>Boletales</taxon>
        <taxon>Suillineae</taxon>
        <taxon>Rhizopogonaceae</taxon>
        <taxon>Rhizopogon</taxon>
    </lineage>
</organism>
<evidence type="ECO:0000313" key="3">
    <source>
        <dbReference type="Proteomes" id="UP000092154"/>
    </source>
</evidence>
<dbReference type="AlphaFoldDB" id="A0A1B7MJP3"/>